<sequence>MKVHRNIKLLSWFNFLLDFRFYSPIAIIYFTSVSGSFALGMAVFSITMLSSALFEVPTGIYSDMIGRKNTLVWGAALSVISVLCYAIAGSFVVLAIGGLIEGMARAFYSGNNDAFLIETLDETGQKEEYAQYLGTTSSMFQWALAVSALLGGIIAFYSFQLVMWLSVIPALLGFIVSLQMIEPKLHKKDETNIYAHLKEALSLFKRNYKLRTLSISNIISFAQGEAGYEFTASFYNTLWPVWAIGIAKMLSNIGAAIGFHFSGRIIGKFKSLPTLITGKVYGLISMVLATAHPTVFSPVLMSSSSVFFGTGSVAMGSLLQKEYSNEQRSTMGSLNSLVGSIAFAVVAFGLGLFADQIGPAKALLSLQVFAGISLLLLWKLFKKK</sequence>
<evidence type="ECO:0000256" key="2">
    <source>
        <dbReference type="ARBA" id="ARBA00022692"/>
    </source>
</evidence>
<dbReference type="InterPro" id="IPR053160">
    <property type="entry name" value="MFS_DHA3_Transporter"/>
</dbReference>
<evidence type="ECO:0000256" key="1">
    <source>
        <dbReference type="ARBA" id="ARBA00004141"/>
    </source>
</evidence>
<accession>A0A2M6K8U5</accession>
<dbReference type="Proteomes" id="UP000230869">
    <property type="component" value="Unassembled WGS sequence"/>
</dbReference>
<feature type="transmembrane region" description="Helical" evidence="5">
    <location>
        <begin position="239"/>
        <end position="259"/>
    </location>
</feature>
<dbReference type="PROSITE" id="PS00216">
    <property type="entry name" value="SUGAR_TRANSPORT_1"/>
    <property type="match status" value="1"/>
</dbReference>
<feature type="transmembrane region" description="Helical" evidence="5">
    <location>
        <begin position="271"/>
        <end position="289"/>
    </location>
</feature>
<feature type="transmembrane region" description="Helical" evidence="5">
    <location>
        <begin position="360"/>
        <end position="381"/>
    </location>
</feature>
<dbReference type="GO" id="GO:0016020">
    <property type="term" value="C:membrane"/>
    <property type="evidence" value="ECO:0007669"/>
    <property type="project" value="UniProtKB-SubCell"/>
</dbReference>
<feature type="transmembrane region" description="Helical" evidence="5">
    <location>
        <begin position="331"/>
        <end position="354"/>
    </location>
</feature>
<evidence type="ECO:0000256" key="4">
    <source>
        <dbReference type="ARBA" id="ARBA00023136"/>
    </source>
</evidence>
<dbReference type="SUPFAM" id="SSF103473">
    <property type="entry name" value="MFS general substrate transporter"/>
    <property type="match status" value="1"/>
</dbReference>
<reference evidence="7 8" key="1">
    <citation type="submission" date="2017-09" db="EMBL/GenBank/DDBJ databases">
        <title>Depth-based differentiation of microbial function through sediment-hosted aquifers and enrichment of novel symbionts in the deep terrestrial subsurface.</title>
        <authorList>
            <person name="Probst A.J."/>
            <person name="Ladd B."/>
            <person name="Jarett J.K."/>
            <person name="Geller-Mcgrath D.E."/>
            <person name="Sieber C.M."/>
            <person name="Emerson J.B."/>
            <person name="Anantharaman K."/>
            <person name="Thomas B.C."/>
            <person name="Malmstrom R."/>
            <person name="Stieglmeier M."/>
            <person name="Klingl A."/>
            <person name="Woyke T."/>
            <person name="Ryan C.M."/>
            <person name="Banfield J.F."/>
        </authorList>
    </citation>
    <scope>NUCLEOTIDE SEQUENCE [LARGE SCALE GENOMIC DNA]</scope>
    <source>
        <strain evidence="7">CG11_big_fil_rev_8_21_14_0_20_39_10</strain>
    </source>
</reference>
<dbReference type="PANTHER" id="PTHR23530:SF1">
    <property type="entry name" value="PERMEASE, MAJOR FACILITATOR SUPERFAMILY-RELATED"/>
    <property type="match status" value="1"/>
</dbReference>
<evidence type="ECO:0000313" key="7">
    <source>
        <dbReference type="EMBL" id="PIR13204.1"/>
    </source>
</evidence>
<protein>
    <recommendedName>
        <fullName evidence="6">Major facilitator superfamily (MFS) profile domain-containing protein</fullName>
    </recommendedName>
</protein>
<evidence type="ECO:0000256" key="3">
    <source>
        <dbReference type="ARBA" id="ARBA00022989"/>
    </source>
</evidence>
<feature type="transmembrane region" description="Helical" evidence="5">
    <location>
        <begin position="295"/>
        <end position="319"/>
    </location>
</feature>
<dbReference type="GO" id="GO:0022857">
    <property type="term" value="F:transmembrane transporter activity"/>
    <property type="evidence" value="ECO:0007669"/>
    <property type="project" value="InterPro"/>
</dbReference>
<keyword evidence="2 5" id="KW-0812">Transmembrane</keyword>
<dbReference type="InterPro" id="IPR036259">
    <property type="entry name" value="MFS_trans_sf"/>
</dbReference>
<dbReference type="PROSITE" id="PS50850">
    <property type="entry name" value="MFS"/>
    <property type="match status" value="1"/>
</dbReference>
<dbReference type="Gene3D" id="1.20.1250.20">
    <property type="entry name" value="MFS general substrate transporter like domains"/>
    <property type="match status" value="1"/>
</dbReference>
<keyword evidence="3 5" id="KW-1133">Transmembrane helix</keyword>
<feature type="domain" description="Major facilitator superfamily (MFS) profile" evidence="6">
    <location>
        <begin position="4"/>
        <end position="384"/>
    </location>
</feature>
<comment type="caution">
    <text evidence="7">The sequence shown here is derived from an EMBL/GenBank/DDBJ whole genome shotgun (WGS) entry which is preliminary data.</text>
</comment>
<dbReference type="InterPro" id="IPR005829">
    <property type="entry name" value="Sugar_transporter_CS"/>
</dbReference>
<gene>
    <name evidence="7" type="ORF">COV49_02960</name>
</gene>
<name>A0A2M6K8U5_9BACT</name>
<proteinExistence type="predicted"/>
<dbReference type="EMBL" id="PCWW01000051">
    <property type="protein sequence ID" value="PIR13204.1"/>
    <property type="molecule type" value="Genomic_DNA"/>
</dbReference>
<feature type="transmembrane region" description="Helical" evidence="5">
    <location>
        <begin position="70"/>
        <end position="100"/>
    </location>
</feature>
<evidence type="ECO:0000313" key="8">
    <source>
        <dbReference type="Proteomes" id="UP000230869"/>
    </source>
</evidence>
<dbReference type="InterPro" id="IPR020846">
    <property type="entry name" value="MFS_dom"/>
</dbReference>
<feature type="transmembrane region" description="Helical" evidence="5">
    <location>
        <begin position="139"/>
        <end position="157"/>
    </location>
</feature>
<evidence type="ECO:0000259" key="6">
    <source>
        <dbReference type="PROSITE" id="PS50850"/>
    </source>
</evidence>
<dbReference type="Pfam" id="PF07690">
    <property type="entry name" value="MFS_1"/>
    <property type="match status" value="1"/>
</dbReference>
<comment type="subcellular location">
    <subcellularLocation>
        <location evidence="1">Membrane</location>
        <topology evidence="1">Multi-pass membrane protein</topology>
    </subcellularLocation>
</comment>
<dbReference type="PANTHER" id="PTHR23530">
    <property type="entry name" value="TRANSPORT PROTEIN-RELATED"/>
    <property type="match status" value="1"/>
</dbReference>
<keyword evidence="4 5" id="KW-0472">Membrane</keyword>
<evidence type="ECO:0000256" key="5">
    <source>
        <dbReference type="SAM" id="Phobius"/>
    </source>
</evidence>
<dbReference type="AlphaFoldDB" id="A0A2M6K8U5"/>
<dbReference type="InterPro" id="IPR011701">
    <property type="entry name" value="MFS"/>
</dbReference>
<organism evidence="7 8">
    <name type="scientific">Candidatus Falkowbacteria bacterium CG11_big_fil_rev_8_21_14_0_20_39_10</name>
    <dbReference type="NCBI Taxonomy" id="1974570"/>
    <lineage>
        <taxon>Bacteria</taxon>
        <taxon>Candidatus Falkowiibacteriota</taxon>
    </lineage>
</organism>